<dbReference type="Pfam" id="PF18962">
    <property type="entry name" value="Por_Secre_tail"/>
    <property type="match status" value="1"/>
</dbReference>
<feature type="signal peptide" evidence="2">
    <location>
        <begin position="1"/>
        <end position="20"/>
    </location>
</feature>
<protein>
    <submittedName>
        <fullName evidence="4">Por secretion system C-terminal sorting domain-containing protein</fullName>
    </submittedName>
</protein>
<dbReference type="OrthoDB" id="9811934at2"/>
<dbReference type="EMBL" id="FQYK01000006">
    <property type="protein sequence ID" value="SHJ01766.1"/>
    <property type="molecule type" value="Genomic_DNA"/>
</dbReference>
<dbReference type="PANTHER" id="PTHR42754">
    <property type="entry name" value="ENDOGLUCANASE"/>
    <property type="match status" value="1"/>
</dbReference>
<evidence type="ECO:0000313" key="5">
    <source>
        <dbReference type="Proteomes" id="UP000184396"/>
    </source>
</evidence>
<name>A0A1M6FVM5_9FLAO</name>
<organism evidence="4 5">
    <name type="scientific">Algibacter luteus</name>
    <dbReference type="NCBI Taxonomy" id="1178825"/>
    <lineage>
        <taxon>Bacteria</taxon>
        <taxon>Pseudomonadati</taxon>
        <taxon>Bacteroidota</taxon>
        <taxon>Flavobacteriia</taxon>
        <taxon>Flavobacteriales</taxon>
        <taxon>Flavobacteriaceae</taxon>
        <taxon>Algibacter</taxon>
    </lineage>
</organism>
<reference evidence="4 5" key="1">
    <citation type="submission" date="2016-11" db="EMBL/GenBank/DDBJ databases">
        <authorList>
            <person name="Jaros S."/>
            <person name="Januszkiewicz K."/>
            <person name="Wedrychowicz H."/>
        </authorList>
    </citation>
    <scope>NUCLEOTIDE SEQUENCE [LARGE SCALE GENOMIC DNA]</scope>
    <source>
        <strain evidence="4 5">CGMCC 1.12213</strain>
    </source>
</reference>
<accession>A0A1M6FVM5</accession>
<feature type="chain" id="PRO_5009917535" evidence="2">
    <location>
        <begin position="21"/>
        <end position="522"/>
    </location>
</feature>
<dbReference type="InterPro" id="IPR026444">
    <property type="entry name" value="Secre_tail"/>
</dbReference>
<dbReference type="RefSeq" id="WP_019388105.1">
    <property type="nucleotide sequence ID" value="NZ_ALIH01000010.1"/>
</dbReference>
<proteinExistence type="predicted"/>
<evidence type="ECO:0000313" key="4">
    <source>
        <dbReference type="EMBL" id="SHJ01766.1"/>
    </source>
</evidence>
<sequence>MKQLLLFFTLLIFTSFNLQAQILWQNTIGGNTFDDVEDVINTSDGGFLIIGVSESNISGDKTENSRGSSDYWIVKTNNLGVVLWDKTFGGSGEDFPVSAIETSDGGFVIVGDSNSNMSGDKSENSKGGFDFWIVKINSAGTKLWDKTFGGSDDEYGVTVRENASNELVIAGDSFSNISGDKSENSRGFTDAWIIKTSSTGTLIWDKTLGGDADEELIGIELTADSGYIIGVIAESGISGDKTVNTSNNEDYWVVKLSSTNTIDWQKNYGGTSTSVSALSTLIKTSDGGYLLAGDSDSNIGGEKTEDTNGGTDLWFIKTDNTGTIQWQNTIGGSDDEYTPYGFEKSSGGYVFAAETLSNISGDKTENSASNDIWLIELDSNGNLIADKTYGTNSTEYPEQILQTSDGNYVVVSTVDELSGDNTEAPNGDTDYWLFKVDKSTLSLNSITSDLKINIYPNPTEAYLNIISKAEIDYAEIFDITGKLISKIESPNKAINISELSKGMYLIKLSSQNKTVTKRIIKQ</sequence>
<gene>
    <name evidence="4" type="ORF">SAMN05216261_2510</name>
</gene>
<dbReference type="eggNOG" id="COG3291">
    <property type="taxonomic scope" value="Bacteria"/>
</dbReference>
<evidence type="ECO:0000259" key="3">
    <source>
        <dbReference type="Pfam" id="PF18962"/>
    </source>
</evidence>
<keyword evidence="1 2" id="KW-0732">Signal</keyword>
<dbReference type="NCBIfam" id="TIGR04183">
    <property type="entry name" value="Por_Secre_tail"/>
    <property type="match status" value="1"/>
</dbReference>
<dbReference type="PANTHER" id="PTHR42754:SF1">
    <property type="entry name" value="LIPOPROTEIN"/>
    <property type="match status" value="1"/>
</dbReference>
<keyword evidence="5" id="KW-1185">Reference proteome</keyword>
<evidence type="ECO:0000256" key="1">
    <source>
        <dbReference type="ARBA" id="ARBA00022729"/>
    </source>
</evidence>
<feature type="domain" description="Secretion system C-terminal sorting" evidence="3">
    <location>
        <begin position="454"/>
        <end position="520"/>
    </location>
</feature>
<dbReference type="AlphaFoldDB" id="A0A1M6FVM5"/>
<evidence type="ECO:0000256" key="2">
    <source>
        <dbReference type="SAM" id="SignalP"/>
    </source>
</evidence>
<dbReference type="Proteomes" id="UP000184396">
    <property type="component" value="Unassembled WGS sequence"/>
</dbReference>
<dbReference type="STRING" id="1178825.SAMN05216261_2510"/>